<organism evidence="2">
    <name type="scientific">hydrothermal vent metagenome</name>
    <dbReference type="NCBI Taxonomy" id="652676"/>
    <lineage>
        <taxon>unclassified sequences</taxon>
        <taxon>metagenomes</taxon>
        <taxon>ecological metagenomes</taxon>
    </lineage>
</organism>
<dbReference type="EMBL" id="FPHP01000048">
    <property type="protein sequence ID" value="SFV75871.1"/>
    <property type="molecule type" value="Genomic_DNA"/>
</dbReference>
<name>A0A1W1D5G6_9ZZZZ</name>
<proteinExistence type="predicted"/>
<evidence type="ECO:0000313" key="2">
    <source>
        <dbReference type="EMBL" id="SFV75871.1"/>
    </source>
</evidence>
<dbReference type="AlphaFoldDB" id="A0A1W1D5G6"/>
<evidence type="ECO:0000256" key="1">
    <source>
        <dbReference type="SAM" id="MobiDB-lite"/>
    </source>
</evidence>
<dbReference type="PROSITE" id="PS51257">
    <property type="entry name" value="PROKAR_LIPOPROTEIN"/>
    <property type="match status" value="1"/>
</dbReference>
<gene>
    <name evidence="2" type="ORF">MNB_SM-3-801</name>
</gene>
<reference evidence="2" key="1">
    <citation type="submission" date="2016-10" db="EMBL/GenBank/DDBJ databases">
        <authorList>
            <person name="de Groot N.N."/>
        </authorList>
    </citation>
    <scope>NUCLEOTIDE SEQUENCE</scope>
</reference>
<accession>A0A1W1D5G6</accession>
<sequence length="75" mass="7851">MKTWMISILSVMALAFVFTGCGEQGNMVASEASKPQTVASQDKDVQIVNGRVISGNSNPFGLSDGLGVPPKLPVQ</sequence>
<protein>
    <submittedName>
        <fullName evidence="2">Uncharacterized protein</fullName>
    </submittedName>
</protein>
<feature type="region of interest" description="Disordered" evidence="1">
    <location>
        <begin position="56"/>
        <end position="75"/>
    </location>
</feature>